<evidence type="ECO:0000313" key="3">
    <source>
        <dbReference type="Proteomes" id="UP001630127"/>
    </source>
</evidence>
<sequence>MKRSLVVIGLRLWNNNTGEGEEHSRGGKGKEGWRKEQKIEDEDERQKWGGGIERGQRNCLDWLDFLHLYTYGKAVETSWFVKLKGLLASLSQSEISLKVDLVSVVKFNLDEIGNIETIHECQEVQELSLPIAYVFYAVPDGVSILNGLFLVCCPKNVNTFWIETSYKSEAMKIIYEMLMFRRIRDQFHYLQKTMHWQHELMEVNVEVFKSVISPIWDHVKFGKEVKKELQQKDLDWEDFLNVLRKKGTYFRLICFKLEWRTMI</sequence>
<feature type="compositionally biased region" description="Basic and acidic residues" evidence="1">
    <location>
        <begin position="20"/>
        <end position="38"/>
    </location>
</feature>
<gene>
    <name evidence="2" type="ORF">ACH5RR_032974</name>
</gene>
<proteinExistence type="predicted"/>
<organism evidence="2 3">
    <name type="scientific">Cinchona calisaya</name>
    <dbReference type="NCBI Taxonomy" id="153742"/>
    <lineage>
        <taxon>Eukaryota</taxon>
        <taxon>Viridiplantae</taxon>
        <taxon>Streptophyta</taxon>
        <taxon>Embryophyta</taxon>
        <taxon>Tracheophyta</taxon>
        <taxon>Spermatophyta</taxon>
        <taxon>Magnoliopsida</taxon>
        <taxon>eudicotyledons</taxon>
        <taxon>Gunneridae</taxon>
        <taxon>Pentapetalae</taxon>
        <taxon>asterids</taxon>
        <taxon>lamiids</taxon>
        <taxon>Gentianales</taxon>
        <taxon>Rubiaceae</taxon>
        <taxon>Cinchonoideae</taxon>
        <taxon>Cinchoneae</taxon>
        <taxon>Cinchona</taxon>
    </lineage>
</organism>
<protein>
    <submittedName>
        <fullName evidence="2">Uncharacterized protein</fullName>
    </submittedName>
</protein>
<name>A0ABD2YMT2_9GENT</name>
<dbReference type="AlphaFoldDB" id="A0ABD2YMT2"/>
<accession>A0ABD2YMT2</accession>
<dbReference type="Proteomes" id="UP001630127">
    <property type="component" value="Unassembled WGS sequence"/>
</dbReference>
<reference evidence="2 3" key="1">
    <citation type="submission" date="2024-11" db="EMBL/GenBank/DDBJ databases">
        <title>A near-complete genome assembly of Cinchona calisaya.</title>
        <authorList>
            <person name="Lian D.C."/>
            <person name="Zhao X.W."/>
            <person name="Wei L."/>
        </authorList>
    </citation>
    <scope>NUCLEOTIDE SEQUENCE [LARGE SCALE GENOMIC DNA]</scope>
    <source>
        <tissue evidence="2">Nenye</tissue>
    </source>
</reference>
<evidence type="ECO:0000313" key="2">
    <source>
        <dbReference type="EMBL" id="KAL3507592.1"/>
    </source>
</evidence>
<evidence type="ECO:0000256" key="1">
    <source>
        <dbReference type="SAM" id="MobiDB-lite"/>
    </source>
</evidence>
<keyword evidence="3" id="KW-1185">Reference proteome</keyword>
<dbReference type="EMBL" id="JBJUIK010000013">
    <property type="protein sequence ID" value="KAL3507592.1"/>
    <property type="molecule type" value="Genomic_DNA"/>
</dbReference>
<comment type="caution">
    <text evidence="2">The sequence shown here is derived from an EMBL/GenBank/DDBJ whole genome shotgun (WGS) entry which is preliminary data.</text>
</comment>
<feature type="region of interest" description="Disordered" evidence="1">
    <location>
        <begin position="18"/>
        <end position="47"/>
    </location>
</feature>